<sequence>MTSTSSNYRSRQRQLLADLEEGNLDVEARYATKTVSIEDVGNMLILLKYRHNLTEAVTGDLIYYTSFVYSLIN</sequence>
<accession>A0A8S2R557</accession>
<evidence type="ECO:0000313" key="1">
    <source>
        <dbReference type="EMBL" id="CAF1337989.1"/>
    </source>
</evidence>
<proteinExistence type="predicted"/>
<dbReference type="EMBL" id="CAJNOK010021806">
    <property type="protein sequence ID" value="CAF1337989.1"/>
    <property type="molecule type" value="Genomic_DNA"/>
</dbReference>
<gene>
    <name evidence="1" type="ORF">OVA965_LOCUS30206</name>
    <name evidence="2" type="ORF">TMI583_LOCUS31002</name>
</gene>
<dbReference type="Proteomes" id="UP000677228">
    <property type="component" value="Unassembled WGS sequence"/>
</dbReference>
<name>A0A8S2R557_9BILA</name>
<dbReference type="EMBL" id="CAJOBA010043430">
    <property type="protein sequence ID" value="CAF4149237.1"/>
    <property type="molecule type" value="Genomic_DNA"/>
</dbReference>
<dbReference type="AlphaFoldDB" id="A0A8S2R557"/>
<evidence type="ECO:0000313" key="2">
    <source>
        <dbReference type="EMBL" id="CAF4149237.1"/>
    </source>
</evidence>
<reference evidence="2" key="1">
    <citation type="submission" date="2021-02" db="EMBL/GenBank/DDBJ databases">
        <authorList>
            <person name="Nowell W R."/>
        </authorList>
    </citation>
    <scope>NUCLEOTIDE SEQUENCE</scope>
</reference>
<evidence type="ECO:0000313" key="3">
    <source>
        <dbReference type="Proteomes" id="UP000682733"/>
    </source>
</evidence>
<protein>
    <submittedName>
        <fullName evidence="2">Uncharacterized protein</fullName>
    </submittedName>
</protein>
<dbReference type="Proteomes" id="UP000682733">
    <property type="component" value="Unassembled WGS sequence"/>
</dbReference>
<comment type="caution">
    <text evidence="2">The sequence shown here is derived from an EMBL/GenBank/DDBJ whole genome shotgun (WGS) entry which is preliminary data.</text>
</comment>
<organism evidence="2 3">
    <name type="scientific">Didymodactylos carnosus</name>
    <dbReference type="NCBI Taxonomy" id="1234261"/>
    <lineage>
        <taxon>Eukaryota</taxon>
        <taxon>Metazoa</taxon>
        <taxon>Spiralia</taxon>
        <taxon>Gnathifera</taxon>
        <taxon>Rotifera</taxon>
        <taxon>Eurotatoria</taxon>
        <taxon>Bdelloidea</taxon>
        <taxon>Philodinida</taxon>
        <taxon>Philodinidae</taxon>
        <taxon>Didymodactylos</taxon>
    </lineage>
</organism>